<accession>A0A431WXB1</accession>
<reference evidence="2 3" key="1">
    <citation type="submission" date="2018-12" db="EMBL/GenBank/DDBJ databases">
        <authorList>
            <person name="Yu L."/>
        </authorList>
    </citation>
    <scope>NUCLEOTIDE SEQUENCE [LARGE SCALE GENOMIC DNA]</scope>
    <source>
        <strain evidence="2 3">HAW-EB2</strain>
    </source>
</reference>
<dbReference type="Proteomes" id="UP000267448">
    <property type="component" value="Unassembled WGS sequence"/>
</dbReference>
<evidence type="ECO:0000256" key="1">
    <source>
        <dbReference type="SAM" id="Phobius"/>
    </source>
</evidence>
<keyword evidence="1" id="KW-1133">Transmembrane helix</keyword>
<dbReference type="OrthoDB" id="9850437at2"/>
<proteinExistence type="predicted"/>
<gene>
    <name evidence="2" type="ORF">EKG38_04910</name>
</gene>
<dbReference type="RefSeq" id="WP_126519120.1">
    <property type="nucleotide sequence ID" value="NZ_RXNU01000002.1"/>
</dbReference>
<dbReference type="AlphaFoldDB" id="A0A431WXB1"/>
<keyword evidence="3" id="KW-1185">Reference proteome</keyword>
<evidence type="ECO:0000313" key="3">
    <source>
        <dbReference type="Proteomes" id="UP000267448"/>
    </source>
</evidence>
<sequence>MSQSNNTGHEQSGNKSSTFETKMSFGLGMITLLLIFGYFYESFQEIQRQEIIVIAIDRIEAASDAKKD</sequence>
<evidence type="ECO:0000313" key="2">
    <source>
        <dbReference type="EMBL" id="RTR40072.1"/>
    </source>
</evidence>
<organism evidence="2 3">
    <name type="scientific">Shewanella canadensis</name>
    <dbReference type="NCBI Taxonomy" id="271096"/>
    <lineage>
        <taxon>Bacteria</taxon>
        <taxon>Pseudomonadati</taxon>
        <taxon>Pseudomonadota</taxon>
        <taxon>Gammaproteobacteria</taxon>
        <taxon>Alteromonadales</taxon>
        <taxon>Shewanellaceae</taxon>
        <taxon>Shewanella</taxon>
    </lineage>
</organism>
<protein>
    <submittedName>
        <fullName evidence="2">Uncharacterized protein</fullName>
    </submittedName>
</protein>
<keyword evidence="1" id="KW-0472">Membrane</keyword>
<name>A0A431WXB1_9GAMM</name>
<dbReference type="EMBL" id="RXNU01000002">
    <property type="protein sequence ID" value="RTR40072.1"/>
    <property type="molecule type" value="Genomic_DNA"/>
</dbReference>
<feature type="transmembrane region" description="Helical" evidence="1">
    <location>
        <begin position="23"/>
        <end position="40"/>
    </location>
</feature>
<comment type="caution">
    <text evidence="2">The sequence shown here is derived from an EMBL/GenBank/DDBJ whole genome shotgun (WGS) entry which is preliminary data.</text>
</comment>
<keyword evidence="1" id="KW-0812">Transmembrane</keyword>